<evidence type="ECO:0000256" key="4">
    <source>
        <dbReference type="ARBA" id="ARBA00022563"/>
    </source>
</evidence>
<evidence type="ECO:0000256" key="1">
    <source>
        <dbReference type="ARBA" id="ARBA00001052"/>
    </source>
</evidence>
<dbReference type="SUPFAM" id="SSF55620">
    <property type="entry name" value="Tetrahydrobiopterin biosynthesis enzymes-like"/>
    <property type="match status" value="1"/>
</dbReference>
<dbReference type="InterPro" id="IPR043133">
    <property type="entry name" value="GTP-CH-I_C/QueF"/>
</dbReference>
<comment type="pathway">
    <text evidence="2">Cofactor biosynthesis; 7,8-dihydroneopterin triphosphate biosynthesis; 7,8-dihydroneopterin triphosphate from GTP: step 1/1.</text>
</comment>
<comment type="catalytic activity">
    <reaction evidence="1">
        <text>GTP + H2O = 7,8-dihydroneopterin 3'-triphosphate + formate + H(+)</text>
        <dbReference type="Rhea" id="RHEA:17473"/>
        <dbReference type="ChEBI" id="CHEBI:15377"/>
        <dbReference type="ChEBI" id="CHEBI:15378"/>
        <dbReference type="ChEBI" id="CHEBI:15740"/>
        <dbReference type="ChEBI" id="CHEBI:37565"/>
        <dbReference type="ChEBI" id="CHEBI:58462"/>
        <dbReference type="EC" id="3.5.4.16"/>
    </reaction>
</comment>
<keyword evidence="5 7" id="KW-0378">Hydrolase</keyword>
<protein>
    <recommendedName>
        <fullName evidence="3">GTP cyclohydrolase I</fullName>
        <ecNumber evidence="3">3.5.4.16</ecNumber>
    </recommendedName>
</protein>
<dbReference type="PANTHER" id="PTHR11109:SF7">
    <property type="entry name" value="GTP CYCLOHYDROLASE 1"/>
    <property type="match status" value="1"/>
</dbReference>
<feature type="domain" description="GTP cyclohydrolase I" evidence="6">
    <location>
        <begin position="57"/>
        <end position="235"/>
    </location>
</feature>
<dbReference type="EC" id="3.5.4.16" evidence="3"/>
<evidence type="ECO:0000313" key="7">
    <source>
        <dbReference type="EMBL" id="MDG9698322.1"/>
    </source>
</evidence>
<dbReference type="InterPro" id="IPR043134">
    <property type="entry name" value="GTP-CH-I_N"/>
</dbReference>
<dbReference type="Gene3D" id="3.30.1130.10">
    <property type="match status" value="1"/>
</dbReference>
<dbReference type="Proteomes" id="UP001237156">
    <property type="component" value="Unassembled WGS sequence"/>
</dbReference>
<dbReference type="AlphaFoldDB" id="A0AAW6RKD4"/>
<evidence type="ECO:0000313" key="8">
    <source>
        <dbReference type="Proteomes" id="UP001237156"/>
    </source>
</evidence>
<dbReference type="Gene3D" id="1.10.286.10">
    <property type="match status" value="1"/>
</dbReference>
<dbReference type="GO" id="GO:0005525">
    <property type="term" value="F:GTP binding"/>
    <property type="evidence" value="ECO:0007669"/>
    <property type="project" value="TreeGrafter"/>
</dbReference>
<evidence type="ECO:0000259" key="6">
    <source>
        <dbReference type="Pfam" id="PF01227"/>
    </source>
</evidence>
<dbReference type="InterPro" id="IPR001474">
    <property type="entry name" value="GTP_CycHdrlase_I"/>
</dbReference>
<dbReference type="Pfam" id="PF01227">
    <property type="entry name" value="GTP_cyclohydroI"/>
    <property type="match status" value="1"/>
</dbReference>
<reference evidence="7 8" key="1">
    <citation type="submission" date="2023-04" db="EMBL/GenBank/DDBJ databases">
        <title>Ottowia paracancer sp. nov., isolated from human stomach.</title>
        <authorList>
            <person name="Song Y."/>
        </authorList>
    </citation>
    <scope>NUCLEOTIDE SEQUENCE [LARGE SCALE GENOMIC DNA]</scope>
    <source>
        <strain evidence="7 8">10c7w1</strain>
    </source>
</reference>
<evidence type="ECO:0000256" key="5">
    <source>
        <dbReference type="ARBA" id="ARBA00022801"/>
    </source>
</evidence>
<dbReference type="GO" id="GO:0003934">
    <property type="term" value="F:GTP cyclohydrolase I activity"/>
    <property type="evidence" value="ECO:0007669"/>
    <property type="project" value="UniProtKB-EC"/>
</dbReference>
<dbReference type="EMBL" id="JARVII010000001">
    <property type="protein sequence ID" value="MDG9698322.1"/>
    <property type="molecule type" value="Genomic_DNA"/>
</dbReference>
<sequence length="238" mass="26625">MNPNAPAPASAEDEGVPVSTKIRERLKAARQRYHANDNIASFIQPGELEQLLDEVTAKMQGVLESLVIDTEDDHNTASTARRVAKMYVNEVFKGRYAAAPAITEFPNAERLNELMIVGPITVRSACSHHFCPVMGKLWIGVMPNERTNVIGLSKYARLAEWVMGRPQIQEEAVVQLADLIQQKTRPDGLALVMQATHFCMAWRGVKDVDSKMINSVMRGVFLTQPNLRREFLSLIPRD</sequence>
<evidence type="ECO:0000256" key="3">
    <source>
        <dbReference type="ARBA" id="ARBA00012715"/>
    </source>
</evidence>
<dbReference type="GO" id="GO:0006730">
    <property type="term" value="P:one-carbon metabolic process"/>
    <property type="evidence" value="ECO:0007669"/>
    <property type="project" value="UniProtKB-KW"/>
</dbReference>
<dbReference type="InterPro" id="IPR020602">
    <property type="entry name" value="GTP_CycHdrlase_I_dom"/>
</dbReference>
<dbReference type="GO" id="GO:0005737">
    <property type="term" value="C:cytoplasm"/>
    <property type="evidence" value="ECO:0007669"/>
    <property type="project" value="TreeGrafter"/>
</dbReference>
<name>A0AAW6RKD4_9BURK</name>
<gene>
    <name evidence="7" type="primary">folE</name>
    <name evidence="7" type="ORF">QB898_01065</name>
</gene>
<comment type="caution">
    <text evidence="7">The sequence shown here is derived from an EMBL/GenBank/DDBJ whole genome shotgun (WGS) entry which is preliminary data.</text>
</comment>
<dbReference type="GO" id="GO:0046654">
    <property type="term" value="P:tetrahydrofolate biosynthetic process"/>
    <property type="evidence" value="ECO:0007669"/>
    <property type="project" value="InterPro"/>
</dbReference>
<evidence type="ECO:0000256" key="2">
    <source>
        <dbReference type="ARBA" id="ARBA00005080"/>
    </source>
</evidence>
<dbReference type="GO" id="GO:0006729">
    <property type="term" value="P:tetrahydrobiopterin biosynthetic process"/>
    <property type="evidence" value="ECO:0007669"/>
    <property type="project" value="TreeGrafter"/>
</dbReference>
<dbReference type="RefSeq" id="WP_102282839.1">
    <property type="nucleotide sequence ID" value="NZ_JARVII010000001.1"/>
</dbReference>
<keyword evidence="4" id="KW-0554">One-carbon metabolism</keyword>
<dbReference type="GO" id="GO:0008270">
    <property type="term" value="F:zinc ion binding"/>
    <property type="evidence" value="ECO:0007669"/>
    <property type="project" value="TreeGrafter"/>
</dbReference>
<dbReference type="PANTHER" id="PTHR11109">
    <property type="entry name" value="GTP CYCLOHYDROLASE I"/>
    <property type="match status" value="1"/>
</dbReference>
<accession>A0AAW6RKD4</accession>
<organism evidence="7 8">
    <name type="scientific">Ottowia cancrivicina</name>
    <dbReference type="NCBI Taxonomy" id="3040346"/>
    <lineage>
        <taxon>Bacteria</taxon>
        <taxon>Pseudomonadati</taxon>
        <taxon>Pseudomonadota</taxon>
        <taxon>Betaproteobacteria</taxon>
        <taxon>Burkholderiales</taxon>
        <taxon>Comamonadaceae</taxon>
        <taxon>Ottowia</taxon>
    </lineage>
</organism>
<keyword evidence="8" id="KW-1185">Reference proteome</keyword>
<proteinExistence type="predicted"/>